<evidence type="ECO:0000256" key="11">
    <source>
        <dbReference type="PIRNR" id="PIRNR000441"/>
    </source>
</evidence>
<evidence type="ECO:0000256" key="5">
    <source>
        <dbReference type="ARBA" id="ARBA00022605"/>
    </source>
</evidence>
<organism evidence="12 13">
    <name type="scientific">Candidatus Enterococcus avicola</name>
    <dbReference type="NCBI Taxonomy" id="2838561"/>
    <lineage>
        <taxon>Bacteria</taxon>
        <taxon>Bacillati</taxon>
        <taxon>Bacillota</taxon>
        <taxon>Bacilli</taxon>
        <taxon>Lactobacillales</taxon>
        <taxon>Enterococcaceae</taxon>
        <taxon>Enterococcus</taxon>
    </lineage>
</organism>
<dbReference type="InterPro" id="IPR045304">
    <property type="entry name" value="LbH_SAT"/>
</dbReference>
<dbReference type="AlphaFoldDB" id="A0A9D2F8A7"/>
<evidence type="ECO:0000256" key="6">
    <source>
        <dbReference type="ARBA" id="ARBA00022679"/>
    </source>
</evidence>
<dbReference type="EMBL" id="DXBN01000183">
    <property type="protein sequence ID" value="HIZ53868.1"/>
    <property type="molecule type" value="Genomic_DNA"/>
</dbReference>
<keyword evidence="9 11" id="KW-0012">Acyltransferase</keyword>
<dbReference type="Proteomes" id="UP000824063">
    <property type="component" value="Unassembled WGS sequence"/>
</dbReference>
<comment type="pathway">
    <text evidence="1">Amino-acid biosynthesis; L-cysteine biosynthesis; L-cysteine from L-serine: step 1/2.</text>
</comment>
<keyword evidence="6 11" id="KW-0808">Transferase</keyword>
<protein>
    <recommendedName>
        <fullName evidence="4 11">Serine acetyltransferase</fullName>
        <ecNumber evidence="3 11">2.3.1.30</ecNumber>
    </recommendedName>
</protein>
<evidence type="ECO:0000256" key="9">
    <source>
        <dbReference type="ARBA" id="ARBA00023315"/>
    </source>
</evidence>
<dbReference type="PANTHER" id="PTHR42811">
    <property type="entry name" value="SERINE ACETYLTRANSFERASE"/>
    <property type="match status" value="1"/>
</dbReference>
<evidence type="ECO:0000256" key="8">
    <source>
        <dbReference type="ARBA" id="ARBA00023192"/>
    </source>
</evidence>
<dbReference type="InterPro" id="IPR011004">
    <property type="entry name" value="Trimer_LpxA-like_sf"/>
</dbReference>
<comment type="similarity">
    <text evidence="2 11">Belongs to the transferase hexapeptide repeat family.</text>
</comment>
<dbReference type="InterPro" id="IPR042122">
    <property type="entry name" value="Ser_AcTrfase_N_sf"/>
</dbReference>
<comment type="catalytic activity">
    <reaction evidence="10 11">
        <text>L-serine + acetyl-CoA = O-acetyl-L-serine + CoA</text>
        <dbReference type="Rhea" id="RHEA:24560"/>
        <dbReference type="ChEBI" id="CHEBI:33384"/>
        <dbReference type="ChEBI" id="CHEBI:57287"/>
        <dbReference type="ChEBI" id="CHEBI:57288"/>
        <dbReference type="ChEBI" id="CHEBI:58340"/>
        <dbReference type="EC" id="2.3.1.30"/>
    </reaction>
</comment>
<dbReference type="Gene3D" id="1.10.3130.10">
    <property type="entry name" value="serine acetyltransferase, domain 1"/>
    <property type="match status" value="1"/>
</dbReference>
<evidence type="ECO:0000256" key="1">
    <source>
        <dbReference type="ARBA" id="ARBA00004876"/>
    </source>
</evidence>
<reference evidence="12" key="2">
    <citation type="submission" date="2021-04" db="EMBL/GenBank/DDBJ databases">
        <authorList>
            <person name="Gilroy R."/>
        </authorList>
    </citation>
    <scope>NUCLEOTIDE SEQUENCE</scope>
    <source>
        <strain evidence="12">CHK172-16539</strain>
    </source>
</reference>
<dbReference type="InterPro" id="IPR005881">
    <property type="entry name" value="Ser_O-AcTrfase"/>
</dbReference>
<dbReference type="Gene3D" id="2.160.10.10">
    <property type="entry name" value="Hexapeptide repeat proteins"/>
    <property type="match status" value="1"/>
</dbReference>
<keyword evidence="7" id="KW-0677">Repeat</keyword>
<reference evidence="12" key="1">
    <citation type="journal article" date="2021" name="PeerJ">
        <title>Extensive microbial diversity within the chicken gut microbiome revealed by metagenomics and culture.</title>
        <authorList>
            <person name="Gilroy R."/>
            <person name="Ravi A."/>
            <person name="Getino M."/>
            <person name="Pursley I."/>
            <person name="Horton D.L."/>
            <person name="Alikhan N.F."/>
            <person name="Baker D."/>
            <person name="Gharbi K."/>
            <person name="Hall N."/>
            <person name="Watson M."/>
            <person name="Adriaenssens E.M."/>
            <person name="Foster-Nyarko E."/>
            <person name="Jarju S."/>
            <person name="Secka A."/>
            <person name="Antonio M."/>
            <person name="Oren A."/>
            <person name="Chaudhuri R.R."/>
            <person name="La Ragione R."/>
            <person name="Hildebrand F."/>
            <person name="Pallen M.J."/>
        </authorList>
    </citation>
    <scope>NUCLEOTIDE SEQUENCE</scope>
    <source>
        <strain evidence="12">CHK172-16539</strain>
    </source>
</reference>
<dbReference type="InterPro" id="IPR018357">
    <property type="entry name" value="Hexapep_transf_CS"/>
</dbReference>
<dbReference type="NCBIfam" id="TIGR01172">
    <property type="entry name" value="cysE"/>
    <property type="match status" value="1"/>
</dbReference>
<dbReference type="FunFam" id="2.160.10.10:FF:000007">
    <property type="entry name" value="Serine acetyltransferase"/>
    <property type="match status" value="1"/>
</dbReference>
<proteinExistence type="inferred from homology"/>
<name>A0A9D2F8A7_9ENTE</name>
<sequence length="181" mass="19574">MFKFFKKQAQVVLDKDPATESLWDVLLTSPSVKAMAYYRMAHRLYLNNKKILAKMLATRARKITGIEIHPGATIGENLFIDHGMGVVIGQTAKIGNNVTLYHQVTLGGVSGTRGEKRHPTIEDDVMIGAGAKILGNVTVGRGAKIGANAVVIRDVPPYATAVGIPAKVISKKVTPSYMYVI</sequence>
<keyword evidence="8" id="KW-0198">Cysteine biosynthesis</keyword>
<dbReference type="GO" id="GO:0006535">
    <property type="term" value="P:cysteine biosynthetic process from serine"/>
    <property type="evidence" value="ECO:0007669"/>
    <property type="project" value="InterPro"/>
</dbReference>
<evidence type="ECO:0000256" key="3">
    <source>
        <dbReference type="ARBA" id="ARBA00013266"/>
    </source>
</evidence>
<evidence type="ECO:0000313" key="13">
    <source>
        <dbReference type="Proteomes" id="UP000824063"/>
    </source>
</evidence>
<keyword evidence="5" id="KW-0028">Amino-acid biosynthesis</keyword>
<evidence type="ECO:0000256" key="10">
    <source>
        <dbReference type="ARBA" id="ARBA00049486"/>
    </source>
</evidence>
<evidence type="ECO:0000256" key="4">
    <source>
        <dbReference type="ARBA" id="ARBA00018522"/>
    </source>
</evidence>
<dbReference type="GO" id="GO:0005737">
    <property type="term" value="C:cytoplasm"/>
    <property type="evidence" value="ECO:0007669"/>
    <property type="project" value="InterPro"/>
</dbReference>
<dbReference type="Pfam" id="PF00132">
    <property type="entry name" value="Hexapep"/>
    <property type="match status" value="1"/>
</dbReference>
<evidence type="ECO:0000256" key="7">
    <source>
        <dbReference type="ARBA" id="ARBA00022737"/>
    </source>
</evidence>
<dbReference type="PIRSF" id="PIRSF000441">
    <property type="entry name" value="CysE"/>
    <property type="match status" value="1"/>
</dbReference>
<dbReference type="InterPro" id="IPR053376">
    <property type="entry name" value="Serine_acetyltransferase"/>
</dbReference>
<dbReference type="PROSITE" id="PS00101">
    <property type="entry name" value="HEXAPEP_TRANSFERASES"/>
    <property type="match status" value="1"/>
</dbReference>
<dbReference type="Pfam" id="PF14602">
    <property type="entry name" value="Hexapep_2"/>
    <property type="match status" value="1"/>
</dbReference>
<dbReference type="EC" id="2.3.1.30" evidence="3 11"/>
<dbReference type="CDD" id="cd03354">
    <property type="entry name" value="LbH_SAT"/>
    <property type="match status" value="1"/>
</dbReference>
<evidence type="ECO:0000313" key="12">
    <source>
        <dbReference type="EMBL" id="HIZ53868.1"/>
    </source>
</evidence>
<dbReference type="GO" id="GO:0009001">
    <property type="term" value="F:serine O-acetyltransferase activity"/>
    <property type="evidence" value="ECO:0007669"/>
    <property type="project" value="UniProtKB-EC"/>
</dbReference>
<comment type="caution">
    <text evidence="12">The sequence shown here is derived from an EMBL/GenBank/DDBJ whole genome shotgun (WGS) entry which is preliminary data.</text>
</comment>
<dbReference type="SUPFAM" id="SSF51161">
    <property type="entry name" value="Trimeric LpxA-like enzymes"/>
    <property type="match status" value="1"/>
</dbReference>
<evidence type="ECO:0000256" key="2">
    <source>
        <dbReference type="ARBA" id="ARBA00007274"/>
    </source>
</evidence>
<accession>A0A9D2F8A7</accession>
<dbReference type="NCBIfam" id="NF041874">
    <property type="entry name" value="EPS_EpsC"/>
    <property type="match status" value="1"/>
</dbReference>
<gene>
    <name evidence="12" type="primary">cysE</name>
    <name evidence="12" type="ORF">IAA20_08010</name>
</gene>
<dbReference type="InterPro" id="IPR001451">
    <property type="entry name" value="Hexapep"/>
</dbReference>